<dbReference type="InterPro" id="IPR007863">
    <property type="entry name" value="Peptidase_M16_C"/>
</dbReference>
<dbReference type="Proteomes" id="UP000295578">
    <property type="component" value="Unassembled WGS sequence"/>
</dbReference>
<evidence type="ECO:0000313" key="4">
    <source>
        <dbReference type="EMBL" id="TDD82605.1"/>
    </source>
</evidence>
<dbReference type="FunFam" id="3.30.830.10:FF:000008">
    <property type="entry name" value="Mitochondrial-processing peptidase subunit beta"/>
    <property type="match status" value="1"/>
</dbReference>
<protein>
    <submittedName>
        <fullName evidence="4">Insulinase family protein</fullName>
    </submittedName>
</protein>
<accession>A0A4R5BAU1</accession>
<gene>
    <name evidence="4" type="ORF">E1293_16375</name>
</gene>
<name>A0A4R5BAU1_9ACTN</name>
<feature type="domain" description="Peptidase M16 N-terminal" evidence="2">
    <location>
        <begin position="34"/>
        <end position="181"/>
    </location>
</feature>
<dbReference type="RefSeq" id="WP_132198258.1">
    <property type="nucleotide sequence ID" value="NZ_SMKY01000063.1"/>
</dbReference>
<dbReference type="AlphaFoldDB" id="A0A4R5BAU1"/>
<dbReference type="EMBL" id="SMKY01000063">
    <property type="protein sequence ID" value="TDD82605.1"/>
    <property type="molecule type" value="Genomic_DNA"/>
</dbReference>
<evidence type="ECO:0000259" key="3">
    <source>
        <dbReference type="Pfam" id="PF05193"/>
    </source>
</evidence>
<proteinExistence type="inferred from homology"/>
<dbReference type="Pfam" id="PF05193">
    <property type="entry name" value="Peptidase_M16_C"/>
    <property type="match status" value="1"/>
</dbReference>
<dbReference type="OrthoDB" id="9811314at2"/>
<sequence>MTLPARAQEPGTTTTIHTEGAGAVRRTVLPGGLRVITESMPTVRSAAFGIWSAVGSRDEAPADAGASHYLEHVLFKGTGRRSALEISAAIDAVGGDLNAFTAKEYTCYYARVLDSDLPLAVDVVSDMVAESLNRPEDVEAERGVILEEIHMRDDDPGDLIHDEFATALYGDTPLGRPILGTEDSINALSRDRIHGYYRERYVPSGLVVSVAGNIDHDEVVRMVSRAFGGHLTGDAAPAAPRVGGAPVPLDPRTVVIDKDTEQAHIILGGAGTCRTDDRRFALGVLNAALGGGMSSRLFQEIREKRGLAYSVYSYTAQYADSGIFGVYAGCQPAKAEEVLSICRDELGKAADESLTDEELERGKGQLRGAMVLGLEDTGSRMSRIGKSELVYESLLPVDEVLARIEAVTLDDVRAIAREVLAGPQALTVIGPVGDREFAA</sequence>
<evidence type="ECO:0000313" key="5">
    <source>
        <dbReference type="Proteomes" id="UP000295578"/>
    </source>
</evidence>
<reference evidence="4 5" key="1">
    <citation type="submission" date="2019-03" db="EMBL/GenBank/DDBJ databases">
        <title>Draft genome sequences of novel Actinobacteria.</title>
        <authorList>
            <person name="Sahin N."/>
            <person name="Ay H."/>
            <person name="Saygin H."/>
        </authorList>
    </citation>
    <scope>NUCLEOTIDE SEQUENCE [LARGE SCALE GENOMIC DNA]</scope>
    <source>
        <strain evidence="4 5">DSM 45941</strain>
    </source>
</reference>
<dbReference type="PANTHER" id="PTHR11851">
    <property type="entry name" value="METALLOPROTEASE"/>
    <property type="match status" value="1"/>
</dbReference>
<dbReference type="Gene3D" id="3.30.830.10">
    <property type="entry name" value="Metalloenzyme, LuxS/M16 peptidase-like"/>
    <property type="match status" value="2"/>
</dbReference>
<evidence type="ECO:0000256" key="1">
    <source>
        <dbReference type="ARBA" id="ARBA00007261"/>
    </source>
</evidence>
<organism evidence="4 5">
    <name type="scientific">Actinomadura darangshiensis</name>
    <dbReference type="NCBI Taxonomy" id="705336"/>
    <lineage>
        <taxon>Bacteria</taxon>
        <taxon>Bacillati</taxon>
        <taxon>Actinomycetota</taxon>
        <taxon>Actinomycetes</taxon>
        <taxon>Streptosporangiales</taxon>
        <taxon>Thermomonosporaceae</taxon>
        <taxon>Actinomadura</taxon>
    </lineage>
</organism>
<dbReference type="SUPFAM" id="SSF63411">
    <property type="entry name" value="LuxS/MPP-like metallohydrolase"/>
    <property type="match status" value="2"/>
</dbReference>
<comment type="similarity">
    <text evidence="1">Belongs to the peptidase M16 family.</text>
</comment>
<dbReference type="Pfam" id="PF00675">
    <property type="entry name" value="Peptidase_M16"/>
    <property type="match status" value="1"/>
</dbReference>
<dbReference type="InterPro" id="IPR011765">
    <property type="entry name" value="Pept_M16_N"/>
</dbReference>
<dbReference type="InterPro" id="IPR011249">
    <property type="entry name" value="Metalloenz_LuxS/M16"/>
</dbReference>
<keyword evidence="5" id="KW-1185">Reference proteome</keyword>
<dbReference type="PANTHER" id="PTHR11851:SF49">
    <property type="entry name" value="MITOCHONDRIAL-PROCESSING PEPTIDASE SUBUNIT ALPHA"/>
    <property type="match status" value="1"/>
</dbReference>
<dbReference type="GO" id="GO:0046872">
    <property type="term" value="F:metal ion binding"/>
    <property type="evidence" value="ECO:0007669"/>
    <property type="project" value="InterPro"/>
</dbReference>
<feature type="domain" description="Peptidase M16 C-terminal" evidence="3">
    <location>
        <begin position="188"/>
        <end position="366"/>
    </location>
</feature>
<evidence type="ECO:0000259" key="2">
    <source>
        <dbReference type="Pfam" id="PF00675"/>
    </source>
</evidence>
<dbReference type="InterPro" id="IPR050361">
    <property type="entry name" value="MPP/UQCRC_Complex"/>
</dbReference>
<comment type="caution">
    <text evidence="4">The sequence shown here is derived from an EMBL/GenBank/DDBJ whole genome shotgun (WGS) entry which is preliminary data.</text>
</comment>